<keyword evidence="3" id="KW-1185">Reference proteome</keyword>
<evidence type="ECO:0000313" key="2">
    <source>
        <dbReference type="EMBL" id="RLL98741.1"/>
    </source>
</evidence>
<dbReference type="AlphaFoldDB" id="A0A3R7J6C6"/>
<reference evidence="2 3" key="1">
    <citation type="submission" date="2018-08" db="EMBL/GenBank/DDBJ databases">
        <title>Draft genome sequences of two Aspergillus turcosus clinical strains isolated from bronchoalveolar lavage fluid: one azole-susceptible and the other azole-resistant.</title>
        <authorList>
            <person name="Parent-Michaud M."/>
            <person name="Dufresne P.J."/>
            <person name="Fournier E."/>
            <person name="Martineau C."/>
            <person name="Moreira S."/>
            <person name="Perkins V."/>
            <person name="De Repentigny L."/>
            <person name="Dufresne S.F."/>
        </authorList>
    </citation>
    <scope>NUCLEOTIDE SEQUENCE [LARGE SCALE GENOMIC DNA]</scope>
    <source>
        <strain evidence="2">HMR AF 1038</strain>
    </source>
</reference>
<evidence type="ECO:0000256" key="1">
    <source>
        <dbReference type="SAM" id="MobiDB-lite"/>
    </source>
</evidence>
<sequence length="706" mass="80466">MSFGWSVGDVLQAAKIAWDVYKCIADGTQNAKVDFTQFKGEFELMRATIEELQETEKDVPVSKRVALGQSYQQTLIECTEFVKKHQRLASDILPGGPKEPFQWHKVSDRVKTLFHQVSWPIERNEAERLRRALERNVQLANLMATTTVIDITKQNRDEHRQENMEILRAIKIMSLQISFILRQCMPGHSYNNGDNTLESRLLSELGQRALPRLLDTEQQPPLLEFPGARSDERESKPLLRIQDVSQRLEHLIMRRDMPVVGFLDQIRADIRGALNQAGFKHVTVPGQLALNAPTKPKEPARILNKEIDEWEKFSDWVKFQLLHQERAITPARRQQPPHDNDPGEPPPTPPPEEPIGARYRCTKVETQYPVTIHFPDPNVKNHDLHKPVKCTINVYLHHRTRDVGFIEATDVTGAVQITHRIHEVTFRGAQSSMIPYIESAHVVKDATHPFRICFQGSHRVKIESNGTLERYAISPVYICRKQADFIAFQSILLGRTILYCGDVKYINADGVEEHCSLETIRVLQDPLTSARSLLYFGKLKPGSNAKMGFLEWPLDGFVELKYSKLSTRLQLQREAITRRNSMGSIGSMMSNDSRHSTMSMSSSGRHNRQLAIVFHDEKGSQVSKYGFPIALGQSWSKKNCDHPITQQTANIGEMEETKTETSKLSVRRVLQEDADGVKRSNNACRVGCRHGTSFNLIRLIFGQMMI</sequence>
<gene>
    <name evidence="2" type="ORF">CFD26_107149</name>
</gene>
<dbReference type="Proteomes" id="UP000215289">
    <property type="component" value="Unassembled WGS sequence"/>
</dbReference>
<protein>
    <submittedName>
        <fullName evidence="2">Uncharacterized protein</fullName>
    </submittedName>
</protein>
<dbReference type="OrthoDB" id="5400409at2759"/>
<feature type="compositionally biased region" description="Pro residues" evidence="1">
    <location>
        <begin position="343"/>
        <end position="353"/>
    </location>
</feature>
<dbReference type="EMBL" id="NIDN02000046">
    <property type="protein sequence ID" value="RLL98741.1"/>
    <property type="molecule type" value="Genomic_DNA"/>
</dbReference>
<name>A0A3R7J6C6_9EURO</name>
<organism evidence="2 3">
    <name type="scientific">Aspergillus turcosus</name>
    <dbReference type="NCBI Taxonomy" id="1245748"/>
    <lineage>
        <taxon>Eukaryota</taxon>
        <taxon>Fungi</taxon>
        <taxon>Dikarya</taxon>
        <taxon>Ascomycota</taxon>
        <taxon>Pezizomycotina</taxon>
        <taxon>Eurotiomycetes</taxon>
        <taxon>Eurotiomycetidae</taxon>
        <taxon>Eurotiales</taxon>
        <taxon>Aspergillaceae</taxon>
        <taxon>Aspergillus</taxon>
        <taxon>Aspergillus subgen. Fumigati</taxon>
    </lineage>
</organism>
<feature type="region of interest" description="Disordered" evidence="1">
    <location>
        <begin position="329"/>
        <end position="356"/>
    </location>
</feature>
<feature type="region of interest" description="Disordered" evidence="1">
    <location>
        <begin position="583"/>
        <end position="602"/>
    </location>
</feature>
<proteinExistence type="predicted"/>
<accession>A0A3R7J6C6</accession>
<evidence type="ECO:0000313" key="3">
    <source>
        <dbReference type="Proteomes" id="UP000215289"/>
    </source>
</evidence>
<comment type="caution">
    <text evidence="2">The sequence shown here is derived from an EMBL/GenBank/DDBJ whole genome shotgun (WGS) entry which is preliminary data.</text>
</comment>